<dbReference type="EMBL" id="CP000716">
    <property type="protein sequence ID" value="ABR30588.1"/>
    <property type="molecule type" value="Genomic_DNA"/>
</dbReference>
<accession>A6LKY7</accession>
<reference evidence="1 2" key="1">
    <citation type="submission" date="2007-05" db="EMBL/GenBank/DDBJ databases">
        <title>Complete sequence of Thermosipho melanesiensis BI429.</title>
        <authorList>
            <consortium name="US DOE Joint Genome Institute"/>
            <person name="Copeland A."/>
            <person name="Lucas S."/>
            <person name="Lapidus A."/>
            <person name="Barry K."/>
            <person name="Glavina del Rio T."/>
            <person name="Dalin E."/>
            <person name="Tice H."/>
            <person name="Pitluck S."/>
            <person name="Chertkov O."/>
            <person name="Brettin T."/>
            <person name="Bruce D."/>
            <person name="Detter J.C."/>
            <person name="Han C."/>
            <person name="Schmutz J."/>
            <person name="Larimer F."/>
            <person name="Land M."/>
            <person name="Hauser L."/>
            <person name="Kyrpides N."/>
            <person name="Mikhailova N."/>
            <person name="Nelson K."/>
            <person name="Gogarten J.P."/>
            <person name="Noll K."/>
            <person name="Richardson P."/>
        </authorList>
    </citation>
    <scope>NUCLEOTIDE SEQUENCE [LARGE SCALE GENOMIC DNA]</scope>
    <source>
        <strain evidence="2">DSM 12029 / CIP 104789 / BI429</strain>
    </source>
</reference>
<dbReference type="KEGG" id="tme:Tmel_0724"/>
<dbReference type="eggNOG" id="COG2819">
    <property type="taxonomic scope" value="Bacteria"/>
</dbReference>
<dbReference type="Proteomes" id="UP000001110">
    <property type="component" value="Chromosome"/>
</dbReference>
<evidence type="ECO:0000313" key="1">
    <source>
        <dbReference type="EMBL" id="ABR30588.1"/>
    </source>
</evidence>
<reference evidence="1 2" key="2">
    <citation type="journal article" date="2009" name="Proc. Natl. Acad. Sci. U.S.A.">
        <title>On the chimeric nature, thermophilic origin, and phylogenetic placement of the Thermotogales.</title>
        <authorList>
            <person name="Zhaxybayeva O."/>
            <person name="Swithers K.S."/>
            <person name="Lapierre P."/>
            <person name="Fournier G.P."/>
            <person name="Bickhart D.M."/>
            <person name="DeBoy R.T."/>
            <person name="Nelson K.E."/>
            <person name="Nesbo C.L."/>
            <person name="Doolittle W.F."/>
            <person name="Gogarten J.P."/>
            <person name="Noll K.M."/>
        </authorList>
    </citation>
    <scope>NUCLEOTIDE SEQUENCE [LARGE SCALE GENOMIC DNA]</scope>
    <source>
        <strain evidence="2">DSM 12029 / CIP 104789 / BI429</strain>
    </source>
</reference>
<protein>
    <recommendedName>
        <fullName evidence="3">Glycoside hydrolase, family 13 domain protein</fullName>
    </recommendedName>
</protein>
<dbReference type="STRING" id="391009.Tmel_0724"/>
<evidence type="ECO:0008006" key="3">
    <source>
        <dbReference type="Google" id="ProtNLM"/>
    </source>
</evidence>
<gene>
    <name evidence="1" type="ordered locus">Tmel_0724</name>
</gene>
<evidence type="ECO:0000313" key="2">
    <source>
        <dbReference type="Proteomes" id="UP000001110"/>
    </source>
</evidence>
<dbReference type="HOGENOM" id="CLU_2426011_0_0_0"/>
<dbReference type="AlphaFoldDB" id="A6LKY7"/>
<sequence length="91" mass="10551">MVEMKKIIFGLLLISFICYSHTITFIAFGNIPKGCSLYLTGSFNSWKPDDERYKFTCKDGVYVLKTDLSGVVKYKITRGVPRLVKMWNIDW</sequence>
<proteinExistence type="predicted"/>
<name>A6LKY7_THEM4</name>
<organism evidence="1 2">
    <name type="scientific">Thermosipho melanesiensis (strain DSM 12029 / CIP 104789 / BI429)</name>
    <dbReference type="NCBI Taxonomy" id="391009"/>
    <lineage>
        <taxon>Bacteria</taxon>
        <taxon>Thermotogati</taxon>
        <taxon>Thermotogota</taxon>
        <taxon>Thermotogae</taxon>
        <taxon>Thermotogales</taxon>
        <taxon>Fervidobacteriaceae</taxon>
        <taxon>Thermosipho</taxon>
    </lineage>
</organism>